<dbReference type="Proteomes" id="UP000435877">
    <property type="component" value="Unassembled WGS sequence"/>
</dbReference>
<evidence type="ECO:0000259" key="1">
    <source>
        <dbReference type="Pfam" id="PF01425"/>
    </source>
</evidence>
<dbReference type="PANTHER" id="PTHR11895">
    <property type="entry name" value="TRANSAMIDASE"/>
    <property type="match status" value="1"/>
</dbReference>
<dbReference type="EMBL" id="CACSIM010000001">
    <property type="protein sequence ID" value="CAA0080117.1"/>
    <property type="molecule type" value="Genomic_DNA"/>
</dbReference>
<dbReference type="EC" id="3.5.1.54" evidence="3"/>
<dbReference type="NCBIfam" id="TIGR02713">
    <property type="entry name" value="allophanate_hyd"/>
    <property type="match status" value="1"/>
</dbReference>
<dbReference type="AlphaFoldDB" id="A0A5S9MST5"/>
<dbReference type="OrthoDB" id="8872210at2"/>
<dbReference type="GO" id="GO:0004039">
    <property type="term" value="F:allophanate hydrolase activity"/>
    <property type="evidence" value="ECO:0007669"/>
    <property type="project" value="UniProtKB-EC"/>
</dbReference>
<dbReference type="Gene3D" id="1.20.58.1700">
    <property type="match status" value="1"/>
</dbReference>
<dbReference type="Proteomes" id="UP000439591">
    <property type="component" value="Unassembled WGS sequence"/>
</dbReference>
<dbReference type="Gene3D" id="3.10.490.10">
    <property type="entry name" value="Gamma-glutamyl cyclotransferase-like"/>
    <property type="match status" value="1"/>
</dbReference>
<dbReference type="PANTHER" id="PTHR11895:SF169">
    <property type="entry name" value="GLUTAMYL-TRNA(GLN) AMIDOTRANSFERASE"/>
    <property type="match status" value="1"/>
</dbReference>
<dbReference type="InterPro" id="IPR036928">
    <property type="entry name" value="AS_sf"/>
</dbReference>
<dbReference type="Pfam" id="PF21986">
    <property type="entry name" value="AH_C"/>
    <property type="match status" value="1"/>
</dbReference>
<keyword evidence="3" id="KW-0378">Hydrolase</keyword>
<gene>
    <name evidence="3" type="primary">atzF</name>
    <name evidence="4" type="ORF">IHBHHGIJ_00906</name>
    <name evidence="3" type="ORF">KFEGEMFD_00245</name>
</gene>
<evidence type="ECO:0000313" key="3">
    <source>
        <dbReference type="EMBL" id="CAA0080117.1"/>
    </source>
</evidence>
<dbReference type="InterPro" id="IPR053844">
    <property type="entry name" value="AH_C"/>
</dbReference>
<accession>A0A5S9MST5</accession>
<dbReference type="InterPro" id="IPR023631">
    <property type="entry name" value="Amidase_dom"/>
</dbReference>
<feature type="domain" description="Allophanate hydrolase C-terminal" evidence="2">
    <location>
        <begin position="474"/>
        <end position="597"/>
    </location>
</feature>
<evidence type="ECO:0000313" key="4">
    <source>
        <dbReference type="EMBL" id="CAA0085830.1"/>
    </source>
</evidence>
<evidence type="ECO:0000259" key="2">
    <source>
        <dbReference type="Pfam" id="PF21986"/>
    </source>
</evidence>
<protein>
    <submittedName>
        <fullName evidence="3">Allophanate hydrolase</fullName>
        <ecNumber evidence="3">3.5.1.54</ecNumber>
    </submittedName>
</protein>
<evidence type="ECO:0000313" key="5">
    <source>
        <dbReference type="Proteomes" id="UP000435877"/>
    </source>
</evidence>
<dbReference type="InterPro" id="IPR000120">
    <property type="entry name" value="Amidase"/>
</dbReference>
<dbReference type="Pfam" id="PF01425">
    <property type="entry name" value="Amidase"/>
    <property type="match status" value="1"/>
</dbReference>
<dbReference type="InterPro" id="IPR014085">
    <property type="entry name" value="Allophanate_hydrolase"/>
</dbReference>
<feature type="domain" description="Amidase" evidence="1">
    <location>
        <begin position="59"/>
        <end position="438"/>
    </location>
</feature>
<dbReference type="EMBL" id="CACSIK010000001">
    <property type="protein sequence ID" value="CAA0085830.1"/>
    <property type="molecule type" value="Genomic_DNA"/>
</dbReference>
<dbReference type="NCBIfam" id="NF006043">
    <property type="entry name" value="PRK08186.1"/>
    <property type="match status" value="1"/>
</dbReference>
<dbReference type="RefSeq" id="WP_159267562.1">
    <property type="nucleotide sequence ID" value="NZ_CACSIK010000001.1"/>
</dbReference>
<reference evidence="5 6" key="1">
    <citation type="submission" date="2019-11" db="EMBL/GenBank/DDBJ databases">
        <authorList>
            <person name="Holert J."/>
        </authorList>
    </citation>
    <scope>NUCLEOTIDE SEQUENCE [LARGE SCALE GENOMIC DNA]</scope>
    <source>
        <strain evidence="3">BC3_2A</strain>
        <strain evidence="4">SB11_1A</strain>
    </source>
</reference>
<organism evidence="3 6">
    <name type="scientific">Zhongshania aliphaticivorans</name>
    <dbReference type="NCBI Taxonomy" id="1470434"/>
    <lineage>
        <taxon>Bacteria</taxon>
        <taxon>Pseudomonadati</taxon>
        <taxon>Pseudomonadota</taxon>
        <taxon>Gammaproteobacteria</taxon>
        <taxon>Cellvibrionales</taxon>
        <taxon>Spongiibacteraceae</taxon>
        <taxon>Zhongshania</taxon>
    </lineage>
</organism>
<keyword evidence="5" id="KW-1185">Reference proteome</keyword>
<dbReference type="SUPFAM" id="SSF75304">
    <property type="entry name" value="Amidase signature (AS) enzymes"/>
    <property type="match status" value="1"/>
</dbReference>
<name>A0A5S9MST5_9GAMM</name>
<sequence length="599" mass="63771">MNLSLSTLRAAYADKELSPRDVFAIIGERCEQYRDHNIWIHQLSSAELEPYFQRLEGLEPTSLPLYGIPFAIKDNIDLAGIPTTAACEDFTYTPESSAFVVQRLIDAGAIPVGKANLDQFATGLVGTRSPWGACKNSFDPSMVSGGSSAGSAVSVALGMATFSLGTDTAGSGRVPACFNNLVGVKPSIGLLSASGMLPACRSLDCITIFALQCDDANAVLSVAEGEDSSDAYSRANPFANSTRHYGQWQGALRMGVLPASQLAFFGHEGYEQCYQQSLAAIGSQGVELVEVDFSPFIEAARLLYEGPWVAERFIATSPLIQKRPEALLDVTRTIISAGDKGSAVEAFRAQYRLKELRKAATAILASVDCLLTPTAARPYSIDEVNADPITLNSHLGYYTNYMNLFDLAGVAFPTGFTSSGFPFGLTLVGEAFTDRRLLSVANRLQQLFTLPLGKEQSPYQQLATLPVSDQQRIAVAVCGAHLQGQPLNWQLAERGAYLLAKTSSAPDYKLYALAGGPPYRPGMVVAPEGEGCAIELEVWSVPSSEFGSFVAGIPAPLGIGKVSLQDGSVVSGFICEASGLAGAEDISHFGGWSKYLAAK</sequence>
<evidence type="ECO:0000313" key="6">
    <source>
        <dbReference type="Proteomes" id="UP000439591"/>
    </source>
</evidence>
<proteinExistence type="predicted"/>
<dbReference type="Gene3D" id="3.90.1300.10">
    <property type="entry name" value="Amidase signature (AS) domain"/>
    <property type="match status" value="1"/>
</dbReference>